<feature type="transmembrane region" description="Helical" evidence="1">
    <location>
        <begin position="62"/>
        <end position="83"/>
    </location>
</feature>
<keyword evidence="1" id="KW-1133">Transmembrane helix</keyword>
<evidence type="ECO:0000313" key="2">
    <source>
        <dbReference type="EMBL" id="CAI8051251.1"/>
    </source>
</evidence>
<protein>
    <submittedName>
        <fullName evidence="2">Uncharacterized protein</fullName>
    </submittedName>
</protein>
<dbReference type="PANTHER" id="PTHR11683">
    <property type="entry name" value="MYELIN PROTEOLIPID"/>
    <property type="match status" value="1"/>
</dbReference>
<dbReference type="AlphaFoldDB" id="A0AA35XG96"/>
<organism evidence="2 3">
    <name type="scientific">Geodia barretti</name>
    <name type="common">Barrett's horny sponge</name>
    <dbReference type="NCBI Taxonomy" id="519541"/>
    <lineage>
        <taxon>Eukaryota</taxon>
        <taxon>Metazoa</taxon>
        <taxon>Porifera</taxon>
        <taxon>Demospongiae</taxon>
        <taxon>Heteroscleromorpha</taxon>
        <taxon>Tetractinellida</taxon>
        <taxon>Astrophorina</taxon>
        <taxon>Geodiidae</taxon>
        <taxon>Geodia</taxon>
    </lineage>
</organism>
<proteinExistence type="predicted"/>
<keyword evidence="1" id="KW-0812">Transmembrane</keyword>
<dbReference type="InterPro" id="IPR001614">
    <property type="entry name" value="Myelin_PLP"/>
</dbReference>
<feature type="transmembrane region" description="Helical" evidence="1">
    <location>
        <begin position="95"/>
        <end position="120"/>
    </location>
</feature>
<keyword evidence="1" id="KW-0472">Membrane</keyword>
<dbReference type="Proteomes" id="UP001174909">
    <property type="component" value="Unassembled WGS sequence"/>
</dbReference>
<keyword evidence="3" id="KW-1185">Reference proteome</keyword>
<dbReference type="PANTHER" id="PTHR11683:SF12">
    <property type="entry name" value="M6, ISOFORM F"/>
    <property type="match status" value="1"/>
</dbReference>
<accession>A0AA35XG96</accession>
<dbReference type="EMBL" id="CASHTH010003912">
    <property type="protein sequence ID" value="CAI8051251.1"/>
    <property type="molecule type" value="Genomic_DNA"/>
</dbReference>
<evidence type="ECO:0000256" key="1">
    <source>
        <dbReference type="SAM" id="Phobius"/>
    </source>
</evidence>
<gene>
    <name evidence="2" type="ORF">GBAR_LOCUS28064</name>
</gene>
<dbReference type="GO" id="GO:0005886">
    <property type="term" value="C:plasma membrane"/>
    <property type="evidence" value="ECO:0007669"/>
    <property type="project" value="TreeGrafter"/>
</dbReference>
<sequence length="265" mass="29055">MYRGVCAPLYLCELEIVCRGARSWIFRDQVTVQSISKVIMGSCSKCCKVCCYSTPFGTISALSVTVVGLVGFLSSSIYGVVMVDASEDLQNHTVILAPLVGGVAGSTILPLLLATLLAYCSTGYVRDELYHPLVKACVGSFCSSLVIVLTFFYLVLWLCFTVLYTMITTVYVQLSLGCREYDDRRNLGKTCTRLYEATDDVYIQSCGKMDSICSDGQKVGLSLSISLAFALLVVIGLALVLIVQSANFIRVRECEKRSYRPKGDY</sequence>
<feature type="transmembrane region" description="Helical" evidence="1">
    <location>
        <begin position="219"/>
        <end position="243"/>
    </location>
</feature>
<evidence type="ECO:0000313" key="3">
    <source>
        <dbReference type="Proteomes" id="UP001174909"/>
    </source>
</evidence>
<reference evidence="2" key="1">
    <citation type="submission" date="2023-03" db="EMBL/GenBank/DDBJ databases">
        <authorList>
            <person name="Steffen K."/>
            <person name="Cardenas P."/>
        </authorList>
    </citation>
    <scope>NUCLEOTIDE SEQUENCE</scope>
</reference>
<feature type="transmembrane region" description="Helical" evidence="1">
    <location>
        <begin position="141"/>
        <end position="167"/>
    </location>
</feature>
<comment type="caution">
    <text evidence="2">The sequence shown here is derived from an EMBL/GenBank/DDBJ whole genome shotgun (WGS) entry which is preliminary data.</text>
</comment>
<name>A0AA35XG96_GEOBA</name>